<keyword evidence="11" id="KW-1185">Reference proteome</keyword>
<comment type="similarity">
    <text evidence="8">Belongs to the TsuA/YedE (TC 9.B.102) family.</text>
</comment>
<organism evidence="10 11">
    <name type="scientific">Caldisalinibacter kiritimatiensis</name>
    <dbReference type="NCBI Taxonomy" id="1304284"/>
    <lineage>
        <taxon>Bacteria</taxon>
        <taxon>Bacillati</taxon>
        <taxon>Bacillota</taxon>
        <taxon>Tissierellia</taxon>
        <taxon>Tissierellales</taxon>
        <taxon>Thermohalobacteraceae</taxon>
        <taxon>Caldisalinibacter</taxon>
    </lineage>
</organism>
<dbReference type="PANTHER" id="PTHR30574">
    <property type="entry name" value="INNER MEMBRANE PROTEIN YEDE"/>
    <property type="match status" value="1"/>
</dbReference>
<dbReference type="Pfam" id="PF04143">
    <property type="entry name" value="Sulf_transp"/>
    <property type="match status" value="1"/>
</dbReference>
<keyword evidence="5 9" id="KW-0812">Transmembrane</keyword>
<dbReference type="GO" id="GO:0005886">
    <property type="term" value="C:plasma membrane"/>
    <property type="evidence" value="ECO:0007669"/>
    <property type="project" value="UniProtKB-SubCell"/>
</dbReference>
<evidence type="ECO:0000313" key="10">
    <source>
        <dbReference type="EMBL" id="EOD00977.1"/>
    </source>
</evidence>
<evidence type="ECO:0000256" key="5">
    <source>
        <dbReference type="ARBA" id="ARBA00022692"/>
    </source>
</evidence>
<dbReference type="STRING" id="1304284.L21TH_0962"/>
<sequence length="419" mass="46026">MAVSTKSNTAKEKSSFEINKKQTFIGLGLILIMTILSIYLHSRSYKLSMFLITGLAIGYVMQRSRFGFAGTVRKMYIMGNGSLTKAVLFLFIISMIGTAAIHYSAVMSGAESIPGFKSVKPINMGTIIGGVLFGIGMFGGGCASGTLTDLGEGHVRSAIVLFFFIVGTILGVNHMPAWEKSIFFAGSKVYLPDIFGYMGAMIVSLLGFLAIYIFVKKYEDKRKRENTFIPETYADWEKELPEEGEYKFFSKETYHKFFVKRWSFYTGASLLAILFLAIILTTGSSWGVTSNFANWGAWLFGIDVSNWPWFAKKLDVINGGFFNDPKSLRNLGIIIGAMISPLLAGQFSFNTKFNLKDVVFYAIGGLFMGYGARISLGCNIGAFYAPIANLSLSGWVFMVALVIGGIIGISLVKKLDINS</sequence>
<evidence type="ECO:0000256" key="4">
    <source>
        <dbReference type="ARBA" id="ARBA00022519"/>
    </source>
</evidence>
<feature type="transmembrane region" description="Helical" evidence="9">
    <location>
        <begin position="262"/>
        <end position="280"/>
    </location>
</feature>
<comment type="subcellular location">
    <subcellularLocation>
        <location evidence="1">Cell inner membrane</location>
        <topology evidence="1">Multi-pass membrane protein</topology>
    </subcellularLocation>
</comment>
<evidence type="ECO:0000256" key="7">
    <source>
        <dbReference type="ARBA" id="ARBA00023136"/>
    </source>
</evidence>
<feature type="transmembrane region" description="Helical" evidence="9">
    <location>
        <begin position="21"/>
        <end position="39"/>
    </location>
</feature>
<proteinExistence type="inferred from homology"/>
<dbReference type="PANTHER" id="PTHR30574:SF1">
    <property type="entry name" value="SULPHUR TRANSPORT DOMAIN-CONTAINING PROTEIN"/>
    <property type="match status" value="1"/>
</dbReference>
<dbReference type="EMBL" id="ARZA01000093">
    <property type="protein sequence ID" value="EOD00977.1"/>
    <property type="molecule type" value="Genomic_DNA"/>
</dbReference>
<feature type="transmembrane region" description="Helical" evidence="9">
    <location>
        <begin position="292"/>
        <end position="310"/>
    </location>
</feature>
<feature type="transmembrane region" description="Helical" evidence="9">
    <location>
        <begin position="155"/>
        <end position="174"/>
    </location>
</feature>
<comment type="caution">
    <text evidence="10">The sequence shown here is derived from an EMBL/GenBank/DDBJ whole genome shotgun (WGS) entry which is preliminary data.</text>
</comment>
<feature type="transmembrane region" description="Helical" evidence="9">
    <location>
        <begin position="83"/>
        <end position="104"/>
    </location>
</feature>
<feature type="transmembrane region" description="Helical" evidence="9">
    <location>
        <begin position="331"/>
        <end position="349"/>
    </location>
</feature>
<protein>
    <submittedName>
        <fullName evidence="10">Uncharacterized protein</fullName>
    </submittedName>
</protein>
<reference evidence="10 11" key="1">
    <citation type="journal article" date="2015" name="Geomicrobiol. J.">
        <title>Caldisalinibacter kiritimatiensis gen. nov., sp. nov., a moderately thermohalophilic thiosulfate-reducing bacterium from a hypersaline microbial mat.</title>
        <authorList>
            <person name="Ben Hania W."/>
            <person name="Joseph M."/>
            <person name="Fiebig A."/>
            <person name="Bunk B."/>
            <person name="Klenk H.-P."/>
            <person name="Fardeau M.-L."/>
            <person name="Spring S."/>
        </authorList>
    </citation>
    <scope>NUCLEOTIDE SEQUENCE [LARGE SCALE GENOMIC DNA]</scope>
    <source>
        <strain evidence="10 11">L21-TH-D2</strain>
    </source>
</reference>
<gene>
    <name evidence="10" type="ORF">L21TH_0962</name>
</gene>
<dbReference type="InterPro" id="IPR007272">
    <property type="entry name" value="Sulf_transp_TsuA/YedE"/>
</dbReference>
<keyword evidence="4" id="KW-0997">Cell inner membrane</keyword>
<feature type="transmembrane region" description="Helical" evidence="9">
    <location>
        <begin position="124"/>
        <end position="143"/>
    </location>
</feature>
<dbReference type="Proteomes" id="UP000013378">
    <property type="component" value="Unassembled WGS sequence"/>
</dbReference>
<evidence type="ECO:0000256" key="2">
    <source>
        <dbReference type="ARBA" id="ARBA00022448"/>
    </source>
</evidence>
<feature type="transmembrane region" description="Helical" evidence="9">
    <location>
        <begin position="361"/>
        <end position="385"/>
    </location>
</feature>
<keyword evidence="7 9" id="KW-0472">Membrane</keyword>
<dbReference type="AlphaFoldDB" id="R1AWI3"/>
<keyword evidence="2" id="KW-0813">Transport</keyword>
<keyword evidence="6 9" id="KW-1133">Transmembrane helix</keyword>
<evidence type="ECO:0000313" key="11">
    <source>
        <dbReference type="Proteomes" id="UP000013378"/>
    </source>
</evidence>
<feature type="transmembrane region" description="Helical" evidence="9">
    <location>
        <begin position="45"/>
        <end position="62"/>
    </location>
</feature>
<dbReference type="eggNOG" id="COG2391">
    <property type="taxonomic scope" value="Bacteria"/>
</dbReference>
<feature type="transmembrane region" description="Helical" evidence="9">
    <location>
        <begin position="194"/>
        <end position="215"/>
    </location>
</feature>
<evidence type="ECO:0000256" key="6">
    <source>
        <dbReference type="ARBA" id="ARBA00022989"/>
    </source>
</evidence>
<name>R1AWI3_9FIRM</name>
<dbReference type="RefSeq" id="WP_006310694.1">
    <property type="nucleotide sequence ID" value="NZ_ARZA01000093.1"/>
</dbReference>
<dbReference type="PATRIC" id="fig|1304284.3.peg.947"/>
<evidence type="ECO:0000256" key="1">
    <source>
        <dbReference type="ARBA" id="ARBA00004429"/>
    </source>
</evidence>
<evidence type="ECO:0000256" key="9">
    <source>
        <dbReference type="SAM" id="Phobius"/>
    </source>
</evidence>
<feature type="transmembrane region" description="Helical" evidence="9">
    <location>
        <begin position="392"/>
        <end position="412"/>
    </location>
</feature>
<keyword evidence="3" id="KW-1003">Cell membrane</keyword>
<accession>R1AWI3</accession>
<evidence type="ECO:0000256" key="8">
    <source>
        <dbReference type="ARBA" id="ARBA00035655"/>
    </source>
</evidence>
<evidence type="ECO:0000256" key="3">
    <source>
        <dbReference type="ARBA" id="ARBA00022475"/>
    </source>
</evidence>